<dbReference type="PRINTS" id="PR00455">
    <property type="entry name" value="HTHTETR"/>
</dbReference>
<feature type="domain" description="HTH tetR-type" evidence="5">
    <location>
        <begin position="44"/>
        <end position="104"/>
    </location>
</feature>
<feature type="DNA-binding region" description="H-T-H motif" evidence="4">
    <location>
        <begin position="67"/>
        <end position="86"/>
    </location>
</feature>
<name>A0ABN3I0Y7_9ACTN</name>
<keyword evidence="1" id="KW-0805">Transcription regulation</keyword>
<dbReference type="PROSITE" id="PS50977">
    <property type="entry name" value="HTH_TETR_2"/>
    <property type="match status" value="1"/>
</dbReference>
<dbReference type="Proteomes" id="UP001501444">
    <property type="component" value="Unassembled WGS sequence"/>
</dbReference>
<evidence type="ECO:0000259" key="5">
    <source>
        <dbReference type="PROSITE" id="PS50977"/>
    </source>
</evidence>
<dbReference type="InterPro" id="IPR001647">
    <property type="entry name" value="HTH_TetR"/>
</dbReference>
<keyword evidence="3" id="KW-0804">Transcription</keyword>
<evidence type="ECO:0000256" key="2">
    <source>
        <dbReference type="ARBA" id="ARBA00023125"/>
    </source>
</evidence>
<dbReference type="PANTHER" id="PTHR30055">
    <property type="entry name" value="HTH-TYPE TRANSCRIPTIONAL REGULATOR RUTR"/>
    <property type="match status" value="1"/>
</dbReference>
<sequence length="228" mass="24993">MATLTQQVYGTVSFRAAGRASFETERFRTPIAEEVAMSATTTRSDRRAAICDAVFELLGEVGYDRMTMDAVAARARASKATIYRGWPSKPELVMDAIEHRYGGAMEPPDTGSLRGDLYAQLSTVCAAASGEDGAVFTGLLTAATHNAELAECMYRCAYETKHSMYESMLARAVQRGELPAGTRADLLHEVVHAMVTSRRMWQSGPLDEAFVTRLVDGVVLPMLRQDQR</sequence>
<gene>
    <name evidence="6" type="ORF">GCM10010170_105020</name>
</gene>
<dbReference type="Pfam" id="PF16859">
    <property type="entry name" value="TetR_C_11"/>
    <property type="match status" value="1"/>
</dbReference>
<protein>
    <submittedName>
        <fullName evidence="6">TetR/AcrR family transcriptional regulator</fullName>
    </submittedName>
</protein>
<dbReference type="InterPro" id="IPR050109">
    <property type="entry name" value="HTH-type_TetR-like_transc_reg"/>
</dbReference>
<evidence type="ECO:0000313" key="6">
    <source>
        <dbReference type="EMBL" id="GAA2392397.1"/>
    </source>
</evidence>
<evidence type="ECO:0000256" key="1">
    <source>
        <dbReference type="ARBA" id="ARBA00023015"/>
    </source>
</evidence>
<accession>A0ABN3I0Y7</accession>
<proteinExistence type="predicted"/>
<dbReference type="InterPro" id="IPR009057">
    <property type="entry name" value="Homeodomain-like_sf"/>
</dbReference>
<dbReference type="EMBL" id="BAAARV010000130">
    <property type="protein sequence ID" value="GAA2392397.1"/>
    <property type="molecule type" value="Genomic_DNA"/>
</dbReference>
<dbReference type="SUPFAM" id="SSF48498">
    <property type="entry name" value="Tetracyclin repressor-like, C-terminal domain"/>
    <property type="match status" value="1"/>
</dbReference>
<dbReference type="Pfam" id="PF00440">
    <property type="entry name" value="TetR_N"/>
    <property type="match status" value="1"/>
</dbReference>
<dbReference type="Gene3D" id="1.10.10.60">
    <property type="entry name" value="Homeodomain-like"/>
    <property type="match status" value="1"/>
</dbReference>
<evidence type="ECO:0000256" key="4">
    <source>
        <dbReference type="PROSITE-ProRule" id="PRU00335"/>
    </source>
</evidence>
<evidence type="ECO:0000313" key="7">
    <source>
        <dbReference type="Proteomes" id="UP001501444"/>
    </source>
</evidence>
<dbReference type="InterPro" id="IPR011075">
    <property type="entry name" value="TetR_C"/>
</dbReference>
<reference evidence="6 7" key="1">
    <citation type="journal article" date="2019" name="Int. J. Syst. Evol. Microbiol.">
        <title>The Global Catalogue of Microorganisms (GCM) 10K type strain sequencing project: providing services to taxonomists for standard genome sequencing and annotation.</title>
        <authorList>
            <consortium name="The Broad Institute Genomics Platform"/>
            <consortium name="The Broad Institute Genome Sequencing Center for Infectious Disease"/>
            <person name="Wu L."/>
            <person name="Ma J."/>
        </authorList>
    </citation>
    <scope>NUCLEOTIDE SEQUENCE [LARGE SCALE GENOMIC DNA]</scope>
    <source>
        <strain evidence="6 7">JCM 3272</strain>
    </source>
</reference>
<dbReference type="InterPro" id="IPR036271">
    <property type="entry name" value="Tet_transcr_reg_TetR-rel_C_sf"/>
</dbReference>
<comment type="caution">
    <text evidence="6">The sequence shown here is derived from an EMBL/GenBank/DDBJ whole genome shotgun (WGS) entry which is preliminary data.</text>
</comment>
<dbReference type="SUPFAM" id="SSF46689">
    <property type="entry name" value="Homeodomain-like"/>
    <property type="match status" value="1"/>
</dbReference>
<keyword evidence="7" id="KW-1185">Reference proteome</keyword>
<dbReference type="PANTHER" id="PTHR30055:SF149">
    <property type="entry name" value="TETR-FAMILY TRANSCRIPTIONAL REGULATOR"/>
    <property type="match status" value="1"/>
</dbReference>
<keyword evidence="2 4" id="KW-0238">DNA-binding</keyword>
<dbReference type="Gene3D" id="1.10.357.10">
    <property type="entry name" value="Tetracycline Repressor, domain 2"/>
    <property type="match status" value="1"/>
</dbReference>
<organism evidence="6 7">
    <name type="scientific">Dactylosporangium salmoneum</name>
    <dbReference type="NCBI Taxonomy" id="53361"/>
    <lineage>
        <taxon>Bacteria</taxon>
        <taxon>Bacillati</taxon>
        <taxon>Actinomycetota</taxon>
        <taxon>Actinomycetes</taxon>
        <taxon>Micromonosporales</taxon>
        <taxon>Micromonosporaceae</taxon>
        <taxon>Dactylosporangium</taxon>
    </lineage>
</organism>
<evidence type="ECO:0000256" key="3">
    <source>
        <dbReference type="ARBA" id="ARBA00023163"/>
    </source>
</evidence>